<proteinExistence type="predicted"/>
<evidence type="ECO:0000313" key="2">
    <source>
        <dbReference type="Proteomes" id="UP000001857"/>
    </source>
</evidence>
<dbReference type="HOGENOM" id="CLU_3223642_0_0_6"/>
<organism evidence="1 2">
    <name type="scientific">Aliivibrio fischeri (strain MJ11)</name>
    <name type="common">Vibrio fischeri</name>
    <dbReference type="NCBI Taxonomy" id="388396"/>
    <lineage>
        <taxon>Bacteria</taxon>
        <taxon>Pseudomonadati</taxon>
        <taxon>Pseudomonadota</taxon>
        <taxon>Gammaproteobacteria</taxon>
        <taxon>Vibrionales</taxon>
        <taxon>Vibrionaceae</taxon>
        <taxon>Aliivibrio</taxon>
    </lineage>
</organism>
<protein>
    <submittedName>
        <fullName evidence="1">Uncharacterized protein</fullName>
    </submittedName>
</protein>
<dbReference type="RefSeq" id="WP_012533821.1">
    <property type="nucleotide sequence ID" value="NC_011184.1"/>
</dbReference>
<dbReference type="KEGG" id="vfm:VFMJ11_1279"/>
<dbReference type="Proteomes" id="UP000001857">
    <property type="component" value="Chromosome I"/>
</dbReference>
<reference evidence="1 2" key="2">
    <citation type="journal article" date="2009" name="Nature">
        <title>A single regulatory gene is sufficient to alter bacterial host range.</title>
        <authorList>
            <person name="Mandel M.J."/>
            <person name="Wollenberg M.S."/>
            <person name="Stabb E.V."/>
            <person name="Visick K.L."/>
            <person name="Ruby E.G."/>
        </authorList>
    </citation>
    <scope>NUCLEOTIDE SEQUENCE [LARGE SCALE GENOMIC DNA]</scope>
    <source>
        <strain evidence="1 2">MJ11</strain>
    </source>
</reference>
<reference evidence="2" key="1">
    <citation type="submission" date="2008-08" db="EMBL/GenBank/DDBJ databases">
        <title>Complete sequence of Vibrio fischeri strain MJ11.</title>
        <authorList>
            <person name="Mandel M.J."/>
            <person name="Stabb E.V."/>
            <person name="Ruby E.G."/>
            <person name="Ferriera S."/>
            <person name="Johnson J."/>
            <person name="Kravitz S."/>
            <person name="Beeson K."/>
            <person name="Sutton G."/>
            <person name="Rogers Y.-H."/>
            <person name="Friedman R."/>
            <person name="Frazier M."/>
            <person name="Venter J.C."/>
        </authorList>
    </citation>
    <scope>NUCLEOTIDE SEQUENCE [LARGE SCALE GENOMIC DNA]</scope>
    <source>
        <strain evidence="2">MJ11</strain>
    </source>
</reference>
<accession>B5FDT5</accession>
<evidence type="ECO:0000313" key="1">
    <source>
        <dbReference type="EMBL" id="ACH66560.1"/>
    </source>
</evidence>
<sequence>MAKNQWNELLLEQVRQLPMASSKEQVQLRLNLLMVEASKQNHTN</sequence>
<name>B5FDT5_ALIFM</name>
<gene>
    <name evidence="1" type="ordered locus">VFMJ11_1279</name>
</gene>
<dbReference type="EMBL" id="CP001139">
    <property type="protein sequence ID" value="ACH66560.1"/>
    <property type="molecule type" value="Genomic_DNA"/>
</dbReference>
<dbReference type="AlphaFoldDB" id="B5FDT5"/>